<dbReference type="Pfam" id="PF01435">
    <property type="entry name" value="Peptidase_M48"/>
    <property type="match status" value="1"/>
</dbReference>
<reference evidence="9" key="1">
    <citation type="journal article" date="2012" name="Nature">
        <title>A physical, genetic and functional sequence assembly of the barley genome.</title>
        <authorList>
            <consortium name="The International Barley Genome Sequencing Consortium"/>
            <person name="Mayer K.F."/>
            <person name="Waugh R."/>
            <person name="Brown J.W."/>
            <person name="Schulman A."/>
            <person name="Langridge P."/>
            <person name="Platzer M."/>
            <person name="Fincher G.B."/>
            <person name="Muehlbauer G.J."/>
            <person name="Sato K."/>
            <person name="Close T.J."/>
            <person name="Wise R.P."/>
            <person name="Stein N."/>
        </authorList>
    </citation>
    <scope>NUCLEOTIDE SEQUENCE [LARGE SCALE GENOMIC DNA]</scope>
    <source>
        <strain evidence="9">cv. Morex</strain>
    </source>
</reference>
<comment type="similarity">
    <text evidence="6">Belongs to the peptidase M48 family.</text>
</comment>
<evidence type="ECO:0000256" key="1">
    <source>
        <dbReference type="ARBA" id="ARBA00022670"/>
    </source>
</evidence>
<reference evidence="8" key="2">
    <citation type="submission" date="2020-10" db="EMBL/GenBank/DDBJ databases">
        <authorList>
            <person name="Scholz U."/>
            <person name="Mascher M."/>
            <person name="Fiebig A."/>
        </authorList>
    </citation>
    <scope>NUCLEOTIDE SEQUENCE [LARGE SCALE GENOMIC DNA]</scope>
    <source>
        <strain evidence="8">cv. Morex</strain>
    </source>
</reference>
<organism evidence="8 9">
    <name type="scientific">Hordeum vulgare subsp. vulgare</name>
    <name type="common">Domesticated barley</name>
    <dbReference type="NCBI Taxonomy" id="112509"/>
    <lineage>
        <taxon>Eukaryota</taxon>
        <taxon>Viridiplantae</taxon>
        <taxon>Streptophyta</taxon>
        <taxon>Embryophyta</taxon>
        <taxon>Tracheophyta</taxon>
        <taxon>Spermatophyta</taxon>
        <taxon>Magnoliopsida</taxon>
        <taxon>Liliopsida</taxon>
        <taxon>Poales</taxon>
        <taxon>Poaceae</taxon>
        <taxon>BOP clade</taxon>
        <taxon>Pooideae</taxon>
        <taxon>Triticodae</taxon>
        <taxon>Triticeae</taxon>
        <taxon>Hordeinae</taxon>
        <taxon>Hordeum</taxon>
    </lineage>
</organism>
<accession>A0A8I6XI77</accession>
<dbReference type="PANTHER" id="PTHR22726:SF25">
    <property type="entry name" value="PEPTIDASE M48 DOMAIN-CONTAINING PROTEIN"/>
    <property type="match status" value="1"/>
</dbReference>
<dbReference type="Gene3D" id="3.30.2010.10">
    <property type="entry name" value="Metalloproteases ('zincins'), catalytic domain"/>
    <property type="match status" value="1"/>
</dbReference>
<keyword evidence="4 6" id="KW-0862">Zinc</keyword>
<evidence type="ECO:0000313" key="9">
    <source>
        <dbReference type="Proteomes" id="UP000011116"/>
    </source>
</evidence>
<dbReference type="GO" id="GO:0016020">
    <property type="term" value="C:membrane"/>
    <property type="evidence" value="ECO:0000318"/>
    <property type="project" value="GO_Central"/>
</dbReference>
<feature type="domain" description="Peptidase M48" evidence="7">
    <location>
        <begin position="197"/>
        <end position="233"/>
    </location>
</feature>
<evidence type="ECO:0000256" key="2">
    <source>
        <dbReference type="ARBA" id="ARBA00022723"/>
    </source>
</evidence>
<name>A0A8I6XI77_HORVV</name>
<dbReference type="PANTHER" id="PTHR22726">
    <property type="entry name" value="METALLOENDOPEPTIDASE OMA1"/>
    <property type="match status" value="1"/>
</dbReference>
<dbReference type="InterPro" id="IPR001915">
    <property type="entry name" value="Peptidase_M48"/>
</dbReference>
<dbReference type="AlphaFoldDB" id="A0A8I6XI77"/>
<dbReference type="Proteomes" id="UP000011116">
    <property type="component" value="Chromosome 5H"/>
</dbReference>
<dbReference type="GO" id="GO:0046872">
    <property type="term" value="F:metal ion binding"/>
    <property type="evidence" value="ECO:0007669"/>
    <property type="project" value="UniProtKB-KW"/>
</dbReference>
<reference evidence="8" key="3">
    <citation type="submission" date="2022-01" db="UniProtKB">
        <authorList>
            <consortium name="EnsemblPlants"/>
        </authorList>
    </citation>
    <scope>IDENTIFICATION</scope>
    <source>
        <strain evidence="8">subsp. vulgare</strain>
    </source>
</reference>
<evidence type="ECO:0000259" key="7">
    <source>
        <dbReference type="Pfam" id="PF01435"/>
    </source>
</evidence>
<keyword evidence="2" id="KW-0479">Metal-binding</keyword>
<keyword evidence="5 6" id="KW-0482">Metalloprotease</keyword>
<dbReference type="EnsemblPlants" id="HORVU.MOREX.r3.5HG0432870.1">
    <property type="protein sequence ID" value="HORVU.MOREX.r3.5HG0432870.1"/>
    <property type="gene ID" value="HORVU.MOREX.r3.5HG0432870"/>
</dbReference>
<evidence type="ECO:0000256" key="6">
    <source>
        <dbReference type="RuleBase" id="RU003983"/>
    </source>
</evidence>
<evidence type="ECO:0000256" key="5">
    <source>
        <dbReference type="ARBA" id="ARBA00023049"/>
    </source>
</evidence>
<dbReference type="GO" id="GO:0051603">
    <property type="term" value="P:proteolysis involved in protein catabolic process"/>
    <property type="evidence" value="ECO:0000318"/>
    <property type="project" value="GO_Central"/>
</dbReference>
<protein>
    <recommendedName>
        <fullName evidence="7">Peptidase M48 domain-containing protein</fullName>
    </recommendedName>
</protein>
<keyword evidence="3 6" id="KW-0378">Hydrolase</keyword>
<proteinExistence type="inferred from homology"/>
<evidence type="ECO:0000256" key="4">
    <source>
        <dbReference type="ARBA" id="ARBA00022833"/>
    </source>
</evidence>
<keyword evidence="1 6" id="KW-0645">Protease</keyword>
<dbReference type="Gramene" id="HORVU.MOREX.r2.5HG0359650.1">
    <property type="protein sequence ID" value="HORVU.MOREX.r2.5HG0359650.1"/>
    <property type="gene ID" value="HORVU.MOREX.r2.5HG0359650"/>
</dbReference>
<dbReference type="InterPro" id="IPR051156">
    <property type="entry name" value="Mito/Outer_Membr_Metalloprot"/>
</dbReference>
<dbReference type="GO" id="GO:0004222">
    <property type="term" value="F:metalloendopeptidase activity"/>
    <property type="evidence" value="ECO:0000318"/>
    <property type="project" value="GO_Central"/>
</dbReference>
<evidence type="ECO:0000256" key="3">
    <source>
        <dbReference type="ARBA" id="ARBA00022801"/>
    </source>
</evidence>
<comment type="cofactor">
    <cofactor evidence="6">
        <name>Zn(2+)</name>
        <dbReference type="ChEBI" id="CHEBI:29105"/>
    </cofactor>
    <text evidence="6">Binds 1 zinc ion per subunit.</text>
</comment>
<dbReference type="SMR" id="A0A8I6XI77"/>
<dbReference type="Gramene" id="HORVU.MOREX.r3.5HG0432870.1">
    <property type="protein sequence ID" value="HORVU.MOREX.r3.5HG0432870.1"/>
    <property type="gene ID" value="HORVU.MOREX.r3.5HG0432870"/>
</dbReference>
<evidence type="ECO:0000313" key="8">
    <source>
        <dbReference type="EnsemblPlants" id="HORVU.MOREX.r3.5HG0432870.1"/>
    </source>
</evidence>
<keyword evidence="9" id="KW-1185">Reference proteome</keyword>
<sequence length="336" mass="38224">MMSSFRNARPLLSRMQRLMPGSGSSFLPCIKPAAVRRLSTSATGLVPRWYHEPRKAAAATAVTLSAAAMAFRSRYESEMVPCTNRSHLVVLSPEEERQLGESAFAEWMVEYKYKDVVVDPRHPDSVRVNLIAQRVLRAAHRGLGVDGCRDAAMLRVTEKRRKWRKASQPHTRHLRGLNLEIILAKDDRPHVCSSPCGKFVVTTGFLDQFNTDDEIAAAIAHELGHIIARHPADITSSDWLPAFLWRFFLRRQEIEADHIGILLLGAAGYHPHWARVILEKEAKFPQGSVLERKIWSVHPKPEKRLEFLAQAHIMEKALELYREASARKIVTGRYFR</sequence>